<reference evidence="1" key="1">
    <citation type="submission" date="2021-05" db="EMBL/GenBank/DDBJ databases">
        <authorList>
            <person name="Scholz U."/>
            <person name="Mascher M."/>
            <person name="Fiebig A."/>
        </authorList>
    </citation>
    <scope>NUCLEOTIDE SEQUENCE [LARGE SCALE GENOMIC DNA]</scope>
</reference>
<protein>
    <submittedName>
        <fullName evidence="1">Uncharacterized protein</fullName>
    </submittedName>
</protein>
<dbReference type="Proteomes" id="UP001732700">
    <property type="component" value="Chromosome 7C"/>
</dbReference>
<accession>A0ACD6A5J7</accession>
<evidence type="ECO:0000313" key="1">
    <source>
        <dbReference type="EnsemblPlants" id="AVESA.00010b.r2.7CG0685210.3.CDS"/>
    </source>
</evidence>
<organism evidence="1 2">
    <name type="scientific">Avena sativa</name>
    <name type="common">Oat</name>
    <dbReference type="NCBI Taxonomy" id="4498"/>
    <lineage>
        <taxon>Eukaryota</taxon>
        <taxon>Viridiplantae</taxon>
        <taxon>Streptophyta</taxon>
        <taxon>Embryophyta</taxon>
        <taxon>Tracheophyta</taxon>
        <taxon>Spermatophyta</taxon>
        <taxon>Magnoliopsida</taxon>
        <taxon>Liliopsida</taxon>
        <taxon>Poales</taxon>
        <taxon>Poaceae</taxon>
        <taxon>BOP clade</taxon>
        <taxon>Pooideae</taxon>
        <taxon>Poodae</taxon>
        <taxon>Poeae</taxon>
        <taxon>Poeae Chloroplast Group 1 (Aveneae type)</taxon>
        <taxon>Aveninae</taxon>
        <taxon>Avena</taxon>
    </lineage>
</organism>
<evidence type="ECO:0000313" key="2">
    <source>
        <dbReference type="Proteomes" id="UP001732700"/>
    </source>
</evidence>
<proteinExistence type="predicted"/>
<sequence>MPPVASPGGGRRRSPCEDAMPSVKRQRHPVDSGSGSDSDSSSGSDSDGDFVSDLREIVRLLRLIKGAANKDGQKMCERVIASVAADIQTMLEDTKLKFEKERQNLLKVLSNTSEEQCESSLNEEYTKLQETYEMFCEEKDAHLQTFKDLFLQVEVEKKKLLEQYEHYSKYLEDLPFSCRWKDAALILIPSNREGGDDYII</sequence>
<dbReference type="EnsemblPlants" id="AVESA.00010b.r2.7CG0685210.3">
    <property type="protein sequence ID" value="AVESA.00010b.r2.7CG0685210.3.CDS"/>
    <property type="gene ID" value="AVESA.00010b.r2.7CG0685210"/>
</dbReference>
<name>A0ACD6A5J7_AVESA</name>
<reference evidence="1" key="2">
    <citation type="submission" date="2025-09" db="UniProtKB">
        <authorList>
            <consortium name="EnsemblPlants"/>
        </authorList>
    </citation>
    <scope>IDENTIFICATION</scope>
</reference>
<keyword evidence="2" id="KW-1185">Reference proteome</keyword>